<comment type="caution">
    <text evidence="3">The sequence shown here is derived from an EMBL/GenBank/DDBJ whole genome shotgun (WGS) entry which is preliminary data.</text>
</comment>
<accession>A0ABP9AFN1</accession>
<dbReference type="Proteomes" id="UP001501411">
    <property type="component" value="Unassembled WGS sequence"/>
</dbReference>
<feature type="transmembrane region" description="Helical" evidence="1">
    <location>
        <begin position="50"/>
        <end position="67"/>
    </location>
</feature>
<evidence type="ECO:0008006" key="5">
    <source>
        <dbReference type="Google" id="ProtNLM"/>
    </source>
</evidence>
<protein>
    <recommendedName>
        <fullName evidence="5">DUF4134 domain-containing protein</fullName>
    </recommendedName>
</protein>
<reference evidence="4" key="1">
    <citation type="journal article" date="2019" name="Int. J. Syst. Evol. Microbiol.">
        <title>The Global Catalogue of Microorganisms (GCM) 10K type strain sequencing project: providing services to taxonomists for standard genome sequencing and annotation.</title>
        <authorList>
            <consortium name="The Broad Institute Genomics Platform"/>
            <consortium name="The Broad Institute Genome Sequencing Center for Infectious Disease"/>
            <person name="Wu L."/>
            <person name="Ma J."/>
        </authorList>
    </citation>
    <scope>NUCLEOTIDE SEQUENCE [LARGE SCALE GENOMIC DNA]</scope>
    <source>
        <strain evidence="4">JCM 18200</strain>
    </source>
</reference>
<keyword evidence="1" id="KW-1133">Transmembrane helix</keyword>
<sequence length="127" mass="14301">MNKYITLFLTLFFTVLLCNLVNAQPQHGNSPTTEIGQLLKKIDTVLQKEHIPGLMISIGIVCFLAAYRKMGVTDEAAKELFTSPNATTIFIFVGMLFFGISVVIGAYLLYKCWRQVEKKMDKISLSF</sequence>
<keyword evidence="4" id="KW-1185">Reference proteome</keyword>
<dbReference type="EMBL" id="BAABIQ010000003">
    <property type="protein sequence ID" value="GAA4780769.1"/>
    <property type="molecule type" value="Genomic_DNA"/>
</dbReference>
<gene>
    <name evidence="3" type="ORF">GCM10023231_04910</name>
</gene>
<evidence type="ECO:0000313" key="3">
    <source>
        <dbReference type="EMBL" id="GAA4780769.1"/>
    </source>
</evidence>
<proteinExistence type="predicted"/>
<organism evidence="3 4">
    <name type="scientific">Olivibacter ginsenosidimutans</name>
    <dbReference type="NCBI Taxonomy" id="1176537"/>
    <lineage>
        <taxon>Bacteria</taxon>
        <taxon>Pseudomonadati</taxon>
        <taxon>Bacteroidota</taxon>
        <taxon>Sphingobacteriia</taxon>
        <taxon>Sphingobacteriales</taxon>
        <taxon>Sphingobacteriaceae</taxon>
        <taxon>Olivibacter</taxon>
    </lineage>
</organism>
<name>A0ABP9AFN1_9SPHI</name>
<keyword evidence="1" id="KW-0472">Membrane</keyword>
<keyword evidence="1" id="KW-0812">Transmembrane</keyword>
<evidence type="ECO:0000313" key="4">
    <source>
        <dbReference type="Proteomes" id="UP001501411"/>
    </source>
</evidence>
<evidence type="ECO:0000256" key="1">
    <source>
        <dbReference type="SAM" id="Phobius"/>
    </source>
</evidence>
<dbReference type="RefSeq" id="WP_345230104.1">
    <property type="nucleotide sequence ID" value="NZ_BAABIQ010000003.1"/>
</dbReference>
<feature type="transmembrane region" description="Helical" evidence="1">
    <location>
        <begin position="88"/>
        <end position="110"/>
    </location>
</feature>
<keyword evidence="2" id="KW-0732">Signal</keyword>
<evidence type="ECO:0000256" key="2">
    <source>
        <dbReference type="SAM" id="SignalP"/>
    </source>
</evidence>
<feature type="chain" id="PRO_5046768003" description="DUF4134 domain-containing protein" evidence="2">
    <location>
        <begin position="24"/>
        <end position="127"/>
    </location>
</feature>
<feature type="signal peptide" evidence="2">
    <location>
        <begin position="1"/>
        <end position="23"/>
    </location>
</feature>